<feature type="region of interest" description="Disordered" evidence="1">
    <location>
        <begin position="25"/>
        <end position="150"/>
    </location>
</feature>
<dbReference type="EMBL" id="CANHGI010000004">
    <property type="protein sequence ID" value="CAI5448381.1"/>
    <property type="molecule type" value="Genomic_DNA"/>
</dbReference>
<evidence type="ECO:0000256" key="2">
    <source>
        <dbReference type="SAM" id="SignalP"/>
    </source>
</evidence>
<feature type="compositionally biased region" description="Polar residues" evidence="1">
    <location>
        <begin position="45"/>
        <end position="86"/>
    </location>
</feature>
<accession>A0A9P1IPI8</accession>
<dbReference type="AlphaFoldDB" id="A0A9P1IPI8"/>
<name>A0A9P1IPI8_9PELO</name>
<evidence type="ECO:0000256" key="1">
    <source>
        <dbReference type="SAM" id="MobiDB-lite"/>
    </source>
</evidence>
<evidence type="ECO:0000313" key="3">
    <source>
        <dbReference type="EMBL" id="CAI5448381.1"/>
    </source>
</evidence>
<feature type="signal peptide" evidence="2">
    <location>
        <begin position="1"/>
        <end position="18"/>
    </location>
</feature>
<reference evidence="3" key="1">
    <citation type="submission" date="2022-11" db="EMBL/GenBank/DDBJ databases">
        <authorList>
            <person name="Kikuchi T."/>
        </authorList>
    </citation>
    <scope>NUCLEOTIDE SEQUENCE</scope>
    <source>
        <strain evidence="3">PS1010</strain>
    </source>
</reference>
<comment type="caution">
    <text evidence="3">The sequence shown here is derived from an EMBL/GenBank/DDBJ whole genome shotgun (WGS) entry which is preliminary data.</text>
</comment>
<feature type="compositionally biased region" description="Polar residues" evidence="1">
    <location>
        <begin position="93"/>
        <end position="124"/>
    </location>
</feature>
<keyword evidence="4" id="KW-1185">Reference proteome</keyword>
<keyword evidence="2" id="KW-0732">Signal</keyword>
<organism evidence="3 4">
    <name type="scientific">Caenorhabditis angaria</name>
    <dbReference type="NCBI Taxonomy" id="860376"/>
    <lineage>
        <taxon>Eukaryota</taxon>
        <taxon>Metazoa</taxon>
        <taxon>Ecdysozoa</taxon>
        <taxon>Nematoda</taxon>
        <taxon>Chromadorea</taxon>
        <taxon>Rhabditida</taxon>
        <taxon>Rhabditina</taxon>
        <taxon>Rhabditomorpha</taxon>
        <taxon>Rhabditoidea</taxon>
        <taxon>Rhabditidae</taxon>
        <taxon>Peloderinae</taxon>
        <taxon>Caenorhabditis</taxon>
    </lineage>
</organism>
<sequence length="150" mass="16448">MCFFTILLSLIFMSHISCTKKKKNVRKVQCGSSMSERRGGGVAKTPTQKNSGTNTAIPKSLAPTQRRSATNAQSAVLDNTQESNVQDVAVSKVGSNTTVKNNQGTQRLSNRSTVRLSQSQQLNDGPQEPEFLPSDQDDDTMRCVKSIRRN</sequence>
<gene>
    <name evidence="3" type="ORF">CAMP_LOCUS11018</name>
</gene>
<dbReference type="Proteomes" id="UP001152747">
    <property type="component" value="Unassembled WGS sequence"/>
</dbReference>
<proteinExistence type="predicted"/>
<protein>
    <submittedName>
        <fullName evidence="3">Uncharacterized protein</fullName>
    </submittedName>
</protein>
<feature type="chain" id="PRO_5040331214" evidence="2">
    <location>
        <begin position="19"/>
        <end position="150"/>
    </location>
</feature>
<evidence type="ECO:0000313" key="4">
    <source>
        <dbReference type="Proteomes" id="UP001152747"/>
    </source>
</evidence>